<organism evidence="2">
    <name type="scientific">viral metagenome</name>
    <dbReference type="NCBI Taxonomy" id="1070528"/>
    <lineage>
        <taxon>unclassified sequences</taxon>
        <taxon>metagenomes</taxon>
        <taxon>organismal metagenomes</taxon>
    </lineage>
</organism>
<proteinExistence type="predicted"/>
<dbReference type="InterPro" id="IPR018116">
    <property type="entry name" value="Somatotropin_CS"/>
</dbReference>
<evidence type="ECO:0000259" key="1">
    <source>
        <dbReference type="PROSITE" id="PS50268"/>
    </source>
</evidence>
<dbReference type="GO" id="GO:0005509">
    <property type="term" value="F:calcium ion binding"/>
    <property type="evidence" value="ECO:0007669"/>
    <property type="project" value="InterPro"/>
</dbReference>
<accession>A0A6C0JBB0</accession>
<dbReference type="InterPro" id="IPR002126">
    <property type="entry name" value="Cadherin-like_dom"/>
</dbReference>
<feature type="domain" description="Cadherin" evidence="1">
    <location>
        <begin position="243"/>
        <end position="377"/>
    </location>
</feature>
<dbReference type="GO" id="GO:0016020">
    <property type="term" value="C:membrane"/>
    <property type="evidence" value="ECO:0007669"/>
    <property type="project" value="InterPro"/>
</dbReference>
<dbReference type="PROSITE" id="PS50268">
    <property type="entry name" value="CADHERIN_2"/>
    <property type="match status" value="1"/>
</dbReference>
<dbReference type="PROSITE" id="PS00338">
    <property type="entry name" value="SOMATOTROPIN_2"/>
    <property type="match status" value="1"/>
</dbReference>
<dbReference type="EMBL" id="MN740360">
    <property type="protein sequence ID" value="QHU02593.1"/>
    <property type="molecule type" value="Genomic_DNA"/>
</dbReference>
<dbReference type="GO" id="GO:0005576">
    <property type="term" value="C:extracellular region"/>
    <property type="evidence" value="ECO:0007669"/>
    <property type="project" value="InterPro"/>
</dbReference>
<reference evidence="2" key="1">
    <citation type="journal article" date="2020" name="Nature">
        <title>Giant virus diversity and host interactions through global metagenomics.</title>
        <authorList>
            <person name="Schulz F."/>
            <person name="Roux S."/>
            <person name="Paez-Espino D."/>
            <person name="Jungbluth S."/>
            <person name="Walsh D.A."/>
            <person name="Denef V.J."/>
            <person name="McMahon K.D."/>
            <person name="Konstantinidis K.T."/>
            <person name="Eloe-Fadrosh E.A."/>
            <person name="Kyrpides N.C."/>
            <person name="Woyke T."/>
        </authorList>
    </citation>
    <scope>NUCLEOTIDE SEQUENCE</scope>
    <source>
        <strain evidence="2">GVMAG-M-3300025880-76</strain>
    </source>
</reference>
<dbReference type="AlphaFoldDB" id="A0A6C0JBB0"/>
<evidence type="ECO:0000313" key="2">
    <source>
        <dbReference type="EMBL" id="QHU02593.1"/>
    </source>
</evidence>
<protein>
    <recommendedName>
        <fullName evidence="1">Cadherin domain-containing protein</fullName>
    </recommendedName>
</protein>
<sequence length="429" mass="50860">MSESKNKKLHNTYNMSINKDDVNGQNMFKTLIFTRLLYPLDDVVYSFMNSFKSSIYYETLEHYDEIVYWLCELYMSGFTSKTVDVLYDVYYLYAYVSDESGELLTTMNRILLQLKERENTGTDNTCDQDGLYIVLSTLDLLYTFPKKSLYMHTILEQFNEANHILNTNGHNYYPKITLYRGKKPKWVEININPKYHLFARSVQKRNVANIIYHCLRLDMNDNDVFTNMLSCIQHALSCTVINDKDTNELESNESLTFKTNSDNQCSLALQKGLMYFILRKFIIDEHTDINESIIKERKKHDRENIDNHNISYKSIDKDSLLYYTSNYDNVIFPPHKVLRNARHYVTHKMERTSDENIILQDAYYNKWLYFASKSPIWKKRCTKYGGVVNDNTYSVVFDENNDSFEDFHNKYAYDPDEQPEYVDYDLGII</sequence>
<dbReference type="GO" id="GO:0005179">
    <property type="term" value="F:hormone activity"/>
    <property type="evidence" value="ECO:0007669"/>
    <property type="project" value="InterPro"/>
</dbReference>
<name>A0A6C0JBB0_9ZZZZ</name>
<dbReference type="GO" id="GO:0007156">
    <property type="term" value="P:homophilic cell adhesion via plasma membrane adhesion molecules"/>
    <property type="evidence" value="ECO:0007669"/>
    <property type="project" value="InterPro"/>
</dbReference>